<organism evidence="2 3">
    <name type="scientific">Ktedonospora formicarum</name>
    <dbReference type="NCBI Taxonomy" id="2778364"/>
    <lineage>
        <taxon>Bacteria</taxon>
        <taxon>Bacillati</taxon>
        <taxon>Chloroflexota</taxon>
        <taxon>Ktedonobacteria</taxon>
        <taxon>Ktedonobacterales</taxon>
        <taxon>Ktedonobacteraceae</taxon>
        <taxon>Ktedonospora</taxon>
    </lineage>
</organism>
<accession>A0A8J3HXS0</accession>
<dbReference type="Proteomes" id="UP000612362">
    <property type="component" value="Unassembled WGS sequence"/>
</dbReference>
<evidence type="ECO:0000313" key="3">
    <source>
        <dbReference type="Proteomes" id="UP000612362"/>
    </source>
</evidence>
<reference evidence="2" key="1">
    <citation type="submission" date="2020-10" db="EMBL/GenBank/DDBJ databases">
        <title>Taxonomic study of unclassified bacteria belonging to the class Ktedonobacteria.</title>
        <authorList>
            <person name="Yabe S."/>
            <person name="Wang C.M."/>
            <person name="Zheng Y."/>
            <person name="Sakai Y."/>
            <person name="Cavaletti L."/>
            <person name="Monciardini P."/>
            <person name="Donadio S."/>
        </authorList>
    </citation>
    <scope>NUCLEOTIDE SEQUENCE</scope>
    <source>
        <strain evidence="2">SOSP1-1</strain>
    </source>
</reference>
<evidence type="ECO:0000313" key="2">
    <source>
        <dbReference type="EMBL" id="GHO43035.1"/>
    </source>
</evidence>
<dbReference type="RefSeq" id="WP_220192527.1">
    <property type="nucleotide sequence ID" value="NZ_BNJF01000001.1"/>
</dbReference>
<dbReference type="Pfam" id="PF01636">
    <property type="entry name" value="APH"/>
    <property type="match status" value="1"/>
</dbReference>
<name>A0A8J3HXS0_9CHLR</name>
<dbReference type="InterPro" id="IPR051678">
    <property type="entry name" value="AGP_Transferase"/>
</dbReference>
<feature type="domain" description="Aminoglycoside phosphotransferase" evidence="1">
    <location>
        <begin position="36"/>
        <end position="295"/>
    </location>
</feature>
<comment type="caution">
    <text evidence="2">The sequence shown here is derived from an EMBL/GenBank/DDBJ whole genome shotgun (WGS) entry which is preliminary data.</text>
</comment>
<keyword evidence="3" id="KW-1185">Reference proteome</keyword>
<dbReference type="PANTHER" id="PTHR21310">
    <property type="entry name" value="AMINOGLYCOSIDE PHOSPHOTRANSFERASE-RELATED-RELATED"/>
    <property type="match status" value="1"/>
</dbReference>
<gene>
    <name evidence="2" type="ORF">KSX_11980</name>
</gene>
<dbReference type="InterPro" id="IPR002575">
    <property type="entry name" value="Aminoglycoside_PTrfase"/>
</dbReference>
<dbReference type="EMBL" id="BNJF01000001">
    <property type="protein sequence ID" value="GHO43035.1"/>
    <property type="molecule type" value="Genomic_DNA"/>
</dbReference>
<dbReference type="Gene3D" id="3.90.1200.10">
    <property type="match status" value="1"/>
</dbReference>
<sequence>MAERIYSQRLGKIADEQFQAALDHFHLGCFLHAEAIPFGNFGQNVFVTSTTGEYVLRGCPHIWWQFPTEQFFARQLYKRTSVPVPWPYLVETSPEIFGWSFVLMPRMSGLQLADPQVKAQLGTADKLGIARALGKNMAHMQELTWPIAGRYNAARETVELFERTQEFPWLSMESLSDIETITYSERVLGHLRHRLASAHTCNAATTTQEDLAWVEELIAEAQEAFDEPYEPCFLMEDYKEGNLVVTQHSNSWQVSGLFDLMQAHFGDGESDLSRPIGEYLNEDPQLAGTFFEEYRRHRVLRSGFARRFPVYMLLDRAILWEFFQRQGWSWWPEEWTFRNWASQYIAPEVILNQL</sequence>
<proteinExistence type="predicted"/>
<dbReference type="SUPFAM" id="SSF56112">
    <property type="entry name" value="Protein kinase-like (PK-like)"/>
    <property type="match status" value="1"/>
</dbReference>
<dbReference type="AlphaFoldDB" id="A0A8J3HXS0"/>
<dbReference type="InterPro" id="IPR011009">
    <property type="entry name" value="Kinase-like_dom_sf"/>
</dbReference>
<evidence type="ECO:0000259" key="1">
    <source>
        <dbReference type="Pfam" id="PF01636"/>
    </source>
</evidence>
<protein>
    <recommendedName>
        <fullName evidence="1">Aminoglycoside phosphotransferase domain-containing protein</fullName>
    </recommendedName>
</protein>